<dbReference type="InterPro" id="IPR035979">
    <property type="entry name" value="RBD_domain_sf"/>
</dbReference>
<dbReference type="PROSITE" id="PS50102">
    <property type="entry name" value="RRM"/>
    <property type="match status" value="1"/>
</dbReference>
<dbReference type="Pfam" id="PF11835">
    <property type="entry name" value="RRM_8"/>
    <property type="match status" value="1"/>
</dbReference>
<dbReference type="AlphaFoldDB" id="A0A5E4CFD5"/>
<reference evidence="5" key="1">
    <citation type="submission" date="2019-04" db="EMBL/GenBank/DDBJ databases">
        <authorList>
            <person name="Alioto T."/>
            <person name="Alioto T."/>
        </authorList>
    </citation>
    <scope>NUCLEOTIDE SEQUENCE [LARGE SCALE GENOMIC DNA]</scope>
</reference>
<dbReference type="Gene3D" id="3.30.70.330">
    <property type="match status" value="2"/>
</dbReference>
<keyword evidence="1" id="KW-0677">Repeat</keyword>
<protein>
    <recommendedName>
        <fullName evidence="4">RRM domain-containing protein</fullName>
    </recommendedName>
</protein>
<gene>
    <name evidence="5" type="ORF">MONAX_5E008434</name>
</gene>
<dbReference type="GO" id="GO:0003723">
    <property type="term" value="F:RNA binding"/>
    <property type="evidence" value="ECO:0007669"/>
    <property type="project" value="UniProtKB-UniRule"/>
</dbReference>
<evidence type="ECO:0000256" key="3">
    <source>
        <dbReference type="PROSITE-ProRule" id="PRU00176"/>
    </source>
</evidence>
<evidence type="ECO:0000256" key="1">
    <source>
        <dbReference type="ARBA" id="ARBA00022737"/>
    </source>
</evidence>
<evidence type="ECO:0000313" key="6">
    <source>
        <dbReference type="Proteomes" id="UP000335636"/>
    </source>
</evidence>
<dbReference type="InterPro" id="IPR012677">
    <property type="entry name" value="Nucleotide-bd_a/b_plait_sf"/>
</dbReference>
<keyword evidence="6" id="KW-1185">Reference proteome</keyword>
<evidence type="ECO:0000313" key="5">
    <source>
        <dbReference type="EMBL" id="VTJ79661.1"/>
    </source>
</evidence>
<name>A0A5E4CFD5_MARMO</name>
<feature type="domain" description="RRM" evidence="4">
    <location>
        <begin position="1"/>
        <end position="61"/>
    </location>
</feature>
<evidence type="ECO:0000259" key="4">
    <source>
        <dbReference type="PROSITE" id="PS50102"/>
    </source>
</evidence>
<dbReference type="PANTHER" id="PTHR15592">
    <property type="entry name" value="MATRIN 3/NUCLEAR PROTEIN 220-RELATED"/>
    <property type="match status" value="1"/>
</dbReference>
<dbReference type="SUPFAM" id="SSF54928">
    <property type="entry name" value="RNA-binding domain, RBD"/>
    <property type="match status" value="1"/>
</dbReference>
<evidence type="ECO:0000256" key="2">
    <source>
        <dbReference type="ARBA" id="ARBA00022884"/>
    </source>
</evidence>
<dbReference type="Proteomes" id="UP000335636">
    <property type="component" value="Unassembled WGS sequence"/>
</dbReference>
<dbReference type="EMBL" id="CABDUW010001211">
    <property type="protein sequence ID" value="VTJ79661.1"/>
    <property type="molecule type" value="Genomic_DNA"/>
</dbReference>
<proteinExistence type="predicted"/>
<dbReference type="InterPro" id="IPR000504">
    <property type="entry name" value="RRM_dom"/>
</dbReference>
<dbReference type="InterPro" id="IPR021790">
    <property type="entry name" value="PTBP1-like_RRM2"/>
</dbReference>
<keyword evidence="2 3" id="KW-0694">RNA-binding</keyword>
<organism evidence="5 6">
    <name type="scientific">Marmota monax</name>
    <name type="common">Woodchuck</name>
    <dbReference type="NCBI Taxonomy" id="9995"/>
    <lineage>
        <taxon>Eukaryota</taxon>
        <taxon>Metazoa</taxon>
        <taxon>Chordata</taxon>
        <taxon>Craniata</taxon>
        <taxon>Vertebrata</taxon>
        <taxon>Euteleostomi</taxon>
        <taxon>Mammalia</taxon>
        <taxon>Eutheria</taxon>
        <taxon>Euarchontoglires</taxon>
        <taxon>Glires</taxon>
        <taxon>Rodentia</taxon>
        <taxon>Sciuromorpha</taxon>
        <taxon>Sciuridae</taxon>
        <taxon>Xerinae</taxon>
        <taxon>Marmotini</taxon>
        <taxon>Marmota</taxon>
    </lineage>
</organism>
<sequence>MIYICKLPSDVTEGEVISLGLPFGKVTNLLMLKDKNQAFIEMNTQEAANTLSTITPRAAQKALQAVNSVQWGNLALATSTTAVNAGMAITGQRPVLRITVENFFYPVILDVVHQIFSKFGGTVLKIITFTKNNQFQALLQYANSVSAQHAKLSLDGQNITIPASRCAWTSPSSPAQRQVQ</sequence>
<accession>A0A5E4CFD5</accession>
<comment type="caution">
    <text evidence="5">The sequence shown here is derived from an EMBL/GenBank/DDBJ whole genome shotgun (WGS) entry which is preliminary data.</text>
</comment>